<name>D6ABR3_STRFL</name>
<dbReference type="AlphaFoldDB" id="D6ABR3"/>
<proteinExistence type="predicted"/>
<accession>D6ABR3</accession>
<organism evidence="2 3">
    <name type="scientific">Streptomyces filamentosus NRRL 15998</name>
    <dbReference type="NCBI Taxonomy" id="457431"/>
    <lineage>
        <taxon>Bacteria</taxon>
        <taxon>Bacillati</taxon>
        <taxon>Actinomycetota</taxon>
        <taxon>Actinomycetes</taxon>
        <taxon>Kitasatosporales</taxon>
        <taxon>Streptomycetaceae</taxon>
        <taxon>Streptomyces</taxon>
    </lineage>
</organism>
<evidence type="ECO:0000313" key="2">
    <source>
        <dbReference type="EMBL" id="EFE78519.2"/>
    </source>
</evidence>
<evidence type="ECO:0000313" key="3">
    <source>
        <dbReference type="Proteomes" id="UP000003986"/>
    </source>
</evidence>
<reference evidence="3" key="1">
    <citation type="submission" date="2008-10" db="EMBL/GenBank/DDBJ databases">
        <authorList>
            <person name="Molnar K."/>
        </authorList>
    </citation>
    <scope>NUCLEOTIDE SEQUENCE [LARGE SCALE GENOMIC DNA]</scope>
    <source>
        <strain evidence="3">NRRL 15998</strain>
    </source>
</reference>
<feature type="region of interest" description="Disordered" evidence="1">
    <location>
        <begin position="56"/>
        <end position="121"/>
    </location>
</feature>
<sequence>MRPRSTWRRLTKAIPVPDMTEACHGHLGAVHQYPLCGRLSLEEWDSVAPVTECNVGIADKSPAQSPKKGYEEGGGRSTAPSGNTDDDADGQEAYAPGHGPGVATSGSTSVFVSKSRKPRRR</sequence>
<dbReference type="Proteomes" id="UP000003986">
    <property type="component" value="Unassembled WGS sequence"/>
</dbReference>
<protein>
    <submittedName>
        <fullName evidence="2">Predicted protein</fullName>
    </submittedName>
</protein>
<reference evidence="3" key="2">
    <citation type="submission" date="2008-12" db="EMBL/GenBank/DDBJ databases">
        <title>Annotation of Streptomyces roseosporus strain NRRL 15998.</title>
        <authorList>
            <consortium name="The Broad Institute Genome Sequencing Platform"/>
            <consortium name="Broad Institute Microbial Sequencing Center"/>
            <person name="Fischbach M."/>
            <person name="Ward D."/>
            <person name="Young S."/>
            <person name="Kodira C.D."/>
            <person name="Zeng Q."/>
            <person name="Koehrsen M."/>
            <person name="Godfrey P."/>
            <person name="Alvarado L."/>
            <person name="Berlin A.M."/>
            <person name="Borenstein D."/>
            <person name="Chen Z."/>
            <person name="Engels R."/>
            <person name="Freedman E."/>
            <person name="Gellesch M."/>
            <person name="Goldberg J."/>
            <person name="Griggs A."/>
            <person name="Gujja S."/>
            <person name="Heiman D.I."/>
            <person name="Hepburn T.A."/>
            <person name="Howarth C."/>
            <person name="Jen D."/>
            <person name="Larson L."/>
            <person name="Lewis B."/>
            <person name="Mehta T."/>
            <person name="Park D."/>
            <person name="Pearson M."/>
            <person name="Roberts A."/>
            <person name="Saif S."/>
            <person name="Shea T.D."/>
            <person name="Shenoy N."/>
            <person name="Sisk P."/>
            <person name="Stolte C."/>
            <person name="Sykes S.N."/>
            <person name="Walk T."/>
            <person name="White J."/>
            <person name="Yandava C."/>
            <person name="Straight P."/>
            <person name="Clardy J."/>
            <person name="Hung D."/>
            <person name="Kolter R."/>
            <person name="Mekalanos J."/>
            <person name="Walker S."/>
            <person name="Walsh C.T."/>
            <person name="Wieland B.L.C."/>
            <person name="Ilzarbe M."/>
            <person name="Galagan J."/>
            <person name="Nusbaum C."/>
            <person name="Birren B."/>
        </authorList>
    </citation>
    <scope>NUCLEOTIDE SEQUENCE [LARGE SCALE GENOMIC DNA]</scope>
    <source>
        <strain evidence="3">NRRL 15998</strain>
    </source>
</reference>
<gene>
    <name evidence="2" type="ORF">SSGG_05886</name>
</gene>
<dbReference type="EMBL" id="DS999644">
    <property type="protein sequence ID" value="EFE78519.2"/>
    <property type="molecule type" value="Genomic_DNA"/>
</dbReference>
<evidence type="ECO:0000256" key="1">
    <source>
        <dbReference type="SAM" id="MobiDB-lite"/>
    </source>
</evidence>